<keyword evidence="9" id="KW-1185">Reference proteome</keyword>
<dbReference type="InterPro" id="IPR036852">
    <property type="entry name" value="Peptidase_S8/S53_dom_sf"/>
</dbReference>
<sequence>MIQFIKRYVKLILMATVMLLLGDSVLAQNLKGYKTGQVRIKFGQHMDNSLKGMSIQTLKSGTVATGLNEIDNLAHEYKVVKMKRIFPNAGKFEAKHRRHGLHLWYELEYAEDIDIENVLNAYNETSEVQNAEPVYEVEFYNGLNRRELKSTDATALNFPNDPKLKDQYFVYNNNEPAINGGADTYALNAWSLETGDSDVIVAVIDGGVDTSQVDLKANLWINKGEIPGNNIDDDNNGYVDDINGYNFVTGSGKLTPDMQRHGTHVAGTIGAVTNNETGIAGIAGGSGQGDGARIMSCAIFSDRSSTGATEKANVFIYAADNGAVIAQNSWGYTYPGVAEQVVLDAIDYFIDNAGYDENDRPVGPMQGGIVFFAAGNNGDYDDYYPGCYHRVRAVGASDSEDKITRFSNYGHWVDIIAPGSRILSTLGETTYSFMDGTSMACPQVSGAAALIVSKYKNKITPNEVWTRLRNSADSIEHLNEDYKGLIGTGRLNTFHALMELENDNLIPNQVTDLSASNIGPVSMDLQWTAPGRGAGNEGSVSYYELRYSEDPITADNFHQAQEFKMRHALPAGEREEINLNGLYPGKKYFIALVAKDYYGNRSEISNVISVVAQEAPVMVLPKGEIHSINRQNGNIHTFALNVLNEGQRDLIIDPSYELTTYTGLGTGNISFNTTQLTLASGASLDIQVVYNINEDVPDGKYTANFVLNTNDPFQSEAKVPVEIFIYGDSASLIAPQSVDLGKVYAGHETTKSFNIYNDSNVEGLLVVESLELSSTDLSVNNRLPIYIMPGDSAQIDLSCLSNDVKELSSTVGLYTNQGVDVTNIAISASIVNPPVIDVVNNDMSAVVPQDESEEFVFTVSNSGADELHLDFSVSPIIYDINNNLVNPLSLQTELFSDSFLSTEFSTGWETQNDDDSQGWILSDDASSDGFIIPEHDGIYASVNDDNSGQTSYGRRDYLITPEVSLDNLTDVTLEFDSYYTGANSMLATVEISLNNGETWMPIYQPEGNEEWVTETISLRQFVGQKVKLAFHADDRGVQSSGWAIDNIKMTGTLEWAVVELVSGSTPVMPGESSEFKLSISPFFLEHGIYQTTLNITSNDPAKSKLSVPIMLEVLGTGNALLSELKLDGVLIDNFNPEQFIYYVDINGSVFPAIDVLAQNPNAVVELREPTNLARGFEALTAEIKVVSADGSNSRTYTIFFKGHVGISEMDVRRLINIYPNPFNEMLYVDSQRGEHVVLTIYDVTGRLMLQEQINGNGLHSINTSALDNGIYLLKLNIDGESYNYSKMVKVK</sequence>
<dbReference type="PANTHER" id="PTHR43399:SF4">
    <property type="entry name" value="CELL WALL-ASSOCIATED PROTEASE"/>
    <property type="match status" value="1"/>
</dbReference>
<keyword evidence="2 5" id="KW-0645">Protease</keyword>
<feature type="active site" description="Charge relay system" evidence="5">
    <location>
        <position position="205"/>
    </location>
</feature>
<dbReference type="PROSITE" id="PS00138">
    <property type="entry name" value="SUBTILASE_SER"/>
    <property type="match status" value="1"/>
</dbReference>
<dbReference type="Proteomes" id="UP000605676">
    <property type="component" value="Unassembled WGS sequence"/>
</dbReference>
<evidence type="ECO:0000259" key="7">
    <source>
        <dbReference type="PROSITE" id="PS50853"/>
    </source>
</evidence>
<dbReference type="CDD" id="cd00063">
    <property type="entry name" value="FN3"/>
    <property type="match status" value="1"/>
</dbReference>
<dbReference type="NCBIfam" id="TIGR04183">
    <property type="entry name" value="Por_Secre_tail"/>
    <property type="match status" value="1"/>
</dbReference>
<evidence type="ECO:0000256" key="5">
    <source>
        <dbReference type="PROSITE-ProRule" id="PRU01240"/>
    </source>
</evidence>
<dbReference type="InterPro" id="IPR026444">
    <property type="entry name" value="Secre_tail"/>
</dbReference>
<dbReference type="Gene3D" id="3.40.50.200">
    <property type="entry name" value="Peptidase S8/S53 domain"/>
    <property type="match status" value="1"/>
</dbReference>
<dbReference type="EMBL" id="JAENRR010000006">
    <property type="protein sequence ID" value="MBK3516479.1"/>
    <property type="molecule type" value="Genomic_DNA"/>
</dbReference>
<dbReference type="InterPro" id="IPR013783">
    <property type="entry name" value="Ig-like_fold"/>
</dbReference>
<dbReference type="InterPro" id="IPR000998">
    <property type="entry name" value="MAM_dom"/>
</dbReference>
<dbReference type="SUPFAM" id="SSF52743">
    <property type="entry name" value="Subtilisin-like"/>
    <property type="match status" value="1"/>
</dbReference>
<keyword evidence="4 5" id="KW-0720">Serine protease</keyword>
<reference evidence="8 9" key="1">
    <citation type="submission" date="2021-01" db="EMBL/GenBank/DDBJ databases">
        <title>Carboxyliciviraga sp.nov., isolated from coastal sediments.</title>
        <authorList>
            <person name="Lu D."/>
            <person name="Zhang T."/>
        </authorList>
    </citation>
    <scope>NUCLEOTIDE SEQUENCE [LARGE SCALE GENOMIC DNA]</scope>
    <source>
        <strain evidence="8 9">N1Y132</strain>
    </source>
</reference>
<dbReference type="Pfam" id="PF16361">
    <property type="entry name" value="Peptidase_S8_N"/>
    <property type="match status" value="1"/>
</dbReference>
<evidence type="ECO:0000313" key="8">
    <source>
        <dbReference type="EMBL" id="MBK3516479.1"/>
    </source>
</evidence>
<dbReference type="InterPro" id="IPR013320">
    <property type="entry name" value="ConA-like_dom_sf"/>
</dbReference>
<feature type="domain" description="Fibronectin type-III" evidence="7">
    <location>
        <begin position="509"/>
        <end position="615"/>
    </location>
</feature>
<dbReference type="InterPro" id="IPR015500">
    <property type="entry name" value="Peptidase_S8_subtilisin-rel"/>
</dbReference>
<dbReference type="RefSeq" id="WP_200463708.1">
    <property type="nucleotide sequence ID" value="NZ_JAENRR010000006.1"/>
</dbReference>
<dbReference type="InterPro" id="IPR023828">
    <property type="entry name" value="Peptidase_S8_Ser-AS"/>
</dbReference>
<evidence type="ECO:0000256" key="4">
    <source>
        <dbReference type="ARBA" id="ARBA00022825"/>
    </source>
</evidence>
<protein>
    <submittedName>
        <fullName evidence="8">S8 family serine peptidase</fullName>
    </submittedName>
</protein>
<organism evidence="8 9">
    <name type="scientific">Carboxylicivirga marina</name>
    <dbReference type="NCBI Taxonomy" id="2800988"/>
    <lineage>
        <taxon>Bacteria</taxon>
        <taxon>Pseudomonadati</taxon>
        <taxon>Bacteroidota</taxon>
        <taxon>Bacteroidia</taxon>
        <taxon>Marinilabiliales</taxon>
        <taxon>Marinilabiliaceae</taxon>
        <taxon>Carboxylicivirga</taxon>
    </lineage>
</organism>
<dbReference type="InterPro" id="IPR000209">
    <property type="entry name" value="Peptidase_S8/S53_dom"/>
</dbReference>
<evidence type="ECO:0000259" key="6">
    <source>
        <dbReference type="PROSITE" id="PS50060"/>
    </source>
</evidence>
<comment type="similarity">
    <text evidence="1 5">Belongs to the peptidase S8 family.</text>
</comment>
<dbReference type="SMART" id="SM00060">
    <property type="entry name" value="FN3"/>
    <property type="match status" value="1"/>
</dbReference>
<dbReference type="SUPFAM" id="SSF49899">
    <property type="entry name" value="Concanavalin A-like lectins/glucanases"/>
    <property type="match status" value="1"/>
</dbReference>
<name>A0ABS1HFR3_9BACT</name>
<evidence type="ECO:0000256" key="1">
    <source>
        <dbReference type="ARBA" id="ARBA00011073"/>
    </source>
</evidence>
<feature type="active site" description="Charge relay system" evidence="5">
    <location>
        <position position="438"/>
    </location>
</feature>
<accession>A0ABS1HFR3</accession>
<dbReference type="SUPFAM" id="SSF49265">
    <property type="entry name" value="Fibronectin type III"/>
    <property type="match status" value="1"/>
</dbReference>
<dbReference type="Pfam" id="PF18962">
    <property type="entry name" value="Por_Secre_tail"/>
    <property type="match status" value="1"/>
</dbReference>
<feature type="domain" description="MAM" evidence="6">
    <location>
        <begin position="895"/>
        <end position="1050"/>
    </location>
</feature>
<evidence type="ECO:0000256" key="3">
    <source>
        <dbReference type="ARBA" id="ARBA00022801"/>
    </source>
</evidence>
<proteinExistence type="inferred from homology"/>
<dbReference type="NCBIfam" id="NF038128">
    <property type="entry name" value="choice_anch_J"/>
    <property type="match status" value="1"/>
</dbReference>
<dbReference type="PROSITE" id="PS51892">
    <property type="entry name" value="SUBTILASE"/>
    <property type="match status" value="1"/>
</dbReference>
<gene>
    <name evidence="8" type="ORF">JIV24_03935</name>
</gene>
<evidence type="ECO:0000313" key="9">
    <source>
        <dbReference type="Proteomes" id="UP000605676"/>
    </source>
</evidence>
<comment type="caution">
    <text evidence="8">The sequence shown here is derived from an EMBL/GenBank/DDBJ whole genome shotgun (WGS) entry which is preliminary data.</text>
</comment>
<dbReference type="InterPro" id="IPR022398">
    <property type="entry name" value="Peptidase_S8_His-AS"/>
</dbReference>
<dbReference type="PROSITE" id="PS50060">
    <property type="entry name" value="MAM_2"/>
    <property type="match status" value="1"/>
</dbReference>
<dbReference type="InterPro" id="IPR051048">
    <property type="entry name" value="Peptidase_S8/S53_subtilisin"/>
</dbReference>
<dbReference type="InterPro" id="IPR036116">
    <property type="entry name" value="FN3_sf"/>
</dbReference>
<keyword evidence="3 5" id="KW-0378">Hydrolase</keyword>
<dbReference type="PROSITE" id="PS50853">
    <property type="entry name" value="FN3"/>
    <property type="match status" value="1"/>
</dbReference>
<dbReference type="Gene3D" id="2.60.120.200">
    <property type="match status" value="1"/>
</dbReference>
<dbReference type="PRINTS" id="PR00723">
    <property type="entry name" value="SUBTILISIN"/>
</dbReference>
<evidence type="ECO:0000256" key="2">
    <source>
        <dbReference type="ARBA" id="ARBA00022670"/>
    </source>
</evidence>
<dbReference type="Pfam" id="PF00082">
    <property type="entry name" value="Peptidase_S8"/>
    <property type="match status" value="1"/>
</dbReference>
<dbReference type="InterPro" id="IPR003961">
    <property type="entry name" value="FN3_dom"/>
</dbReference>
<dbReference type="Gene3D" id="2.60.40.10">
    <property type="entry name" value="Immunoglobulins"/>
    <property type="match status" value="3"/>
</dbReference>
<dbReference type="InterPro" id="IPR032304">
    <property type="entry name" value="Peptidase_S8_N"/>
</dbReference>
<feature type="active site" description="Charge relay system" evidence="5">
    <location>
        <position position="261"/>
    </location>
</feature>
<dbReference type="PANTHER" id="PTHR43399">
    <property type="entry name" value="SUBTILISIN-RELATED"/>
    <property type="match status" value="1"/>
</dbReference>
<dbReference type="PROSITE" id="PS00137">
    <property type="entry name" value="SUBTILASE_HIS"/>
    <property type="match status" value="1"/>
</dbReference>
<dbReference type="Pfam" id="PF00041">
    <property type="entry name" value="fn3"/>
    <property type="match status" value="1"/>
</dbReference>